<dbReference type="InterPro" id="IPR031052">
    <property type="entry name" value="FHY3/FAR1"/>
</dbReference>
<evidence type="ECO:0000256" key="3">
    <source>
        <dbReference type="SAM" id="Phobius"/>
    </source>
</evidence>
<dbReference type="EMBL" id="VIIS01000828">
    <property type="protein sequence ID" value="KAF0304606.1"/>
    <property type="molecule type" value="Genomic_DNA"/>
</dbReference>
<dbReference type="Pfam" id="PF10551">
    <property type="entry name" value="MULE"/>
    <property type="match status" value="1"/>
</dbReference>
<dbReference type="InterPro" id="IPR018289">
    <property type="entry name" value="MULE_transposase_dom"/>
</dbReference>
<dbReference type="PANTHER" id="PTHR31669">
    <property type="entry name" value="PROTEIN FAR1-RELATED SEQUENCE 10-RELATED"/>
    <property type="match status" value="1"/>
</dbReference>
<organism evidence="5 6">
    <name type="scientific">Amphibalanus amphitrite</name>
    <name type="common">Striped barnacle</name>
    <name type="synonym">Balanus amphitrite</name>
    <dbReference type="NCBI Taxonomy" id="1232801"/>
    <lineage>
        <taxon>Eukaryota</taxon>
        <taxon>Metazoa</taxon>
        <taxon>Ecdysozoa</taxon>
        <taxon>Arthropoda</taxon>
        <taxon>Crustacea</taxon>
        <taxon>Multicrustacea</taxon>
        <taxon>Cirripedia</taxon>
        <taxon>Thoracica</taxon>
        <taxon>Thoracicalcarea</taxon>
        <taxon>Balanomorpha</taxon>
        <taxon>Balanoidea</taxon>
        <taxon>Balanidae</taxon>
        <taxon>Amphibalaninae</taxon>
        <taxon>Amphibalanus</taxon>
    </lineage>
</organism>
<reference evidence="5 6" key="1">
    <citation type="submission" date="2019-07" db="EMBL/GenBank/DDBJ databases">
        <title>Draft genome assembly of a fouling barnacle, Amphibalanus amphitrite (Darwin, 1854): The first reference genome for Thecostraca.</title>
        <authorList>
            <person name="Kim W."/>
        </authorList>
    </citation>
    <scope>NUCLEOTIDE SEQUENCE [LARGE SCALE GENOMIC DNA]</scope>
    <source>
        <strain evidence="5">SNU_AA5</strain>
        <tissue evidence="5">Soma without cirri and trophi</tissue>
    </source>
</reference>
<keyword evidence="1" id="KW-0863">Zinc-finger</keyword>
<evidence type="ECO:0000256" key="1">
    <source>
        <dbReference type="PROSITE-ProRule" id="PRU00325"/>
    </source>
</evidence>
<dbReference type="PROSITE" id="PS50966">
    <property type="entry name" value="ZF_SWIM"/>
    <property type="match status" value="1"/>
</dbReference>
<dbReference type="PANTHER" id="PTHR31669:SF251">
    <property type="entry name" value="PROTEIN FAR1-RELATED SEQUENCE"/>
    <property type="match status" value="1"/>
</dbReference>
<name>A0A6A4WBD2_AMPAM</name>
<feature type="domain" description="SWIM-type" evidence="4">
    <location>
        <begin position="305"/>
        <end position="342"/>
    </location>
</feature>
<dbReference type="Proteomes" id="UP000440578">
    <property type="component" value="Unassembled WGS sequence"/>
</dbReference>
<proteinExistence type="predicted"/>
<sequence>MKFAAQASTLSVDASHRMKWFGAPVLFVGVSDVNGMFFPVMFAVISHETADNYLQMLTVLKKCVEASSGTAFQPSCVIGNGDPNVADAVKSVFPSAARRMCWLQVKKELSALLKPIDKEIRDALEKDVGVLRLSCDQKQFELAAKLMLEKWRGLLPSSDLPGRFEERFVKLHPEWYEGFDVASQSSNRGLMHAVNAVKNRHTLRERLPPERYLTLAQELVLEWSCGVSEIGQLEHSITPDTELVSDTYQLQTDEKTMVDIDSAIYVPVGDQRAATVKEVEAFEKKMGGEVKSFDEFVEARMSLWKVVDTGDKSDISHMRCSCPKFFSAKLCEHILAIGSALGLVTLPPPTLESDQCASEGKRKRGRPSKKKSETVNMVVDMDCSDMRAFIETGAFTIE</sequence>
<evidence type="ECO:0000256" key="2">
    <source>
        <dbReference type="SAM" id="MobiDB-lite"/>
    </source>
</evidence>
<keyword evidence="3" id="KW-1133">Transmembrane helix</keyword>
<dbReference type="InterPro" id="IPR007527">
    <property type="entry name" value="Znf_SWIM"/>
</dbReference>
<keyword evidence="6" id="KW-1185">Reference proteome</keyword>
<protein>
    <recommendedName>
        <fullName evidence="4">SWIM-type domain-containing protein</fullName>
    </recommendedName>
</protein>
<keyword evidence="3" id="KW-0812">Transmembrane</keyword>
<dbReference type="GO" id="GO:0006355">
    <property type="term" value="P:regulation of DNA-templated transcription"/>
    <property type="evidence" value="ECO:0007669"/>
    <property type="project" value="InterPro"/>
</dbReference>
<feature type="region of interest" description="Disordered" evidence="2">
    <location>
        <begin position="352"/>
        <end position="372"/>
    </location>
</feature>
<feature type="transmembrane region" description="Helical" evidence="3">
    <location>
        <begin position="21"/>
        <end position="45"/>
    </location>
</feature>
<dbReference type="AlphaFoldDB" id="A0A6A4WBD2"/>
<keyword evidence="1" id="KW-0479">Metal-binding</keyword>
<gene>
    <name evidence="5" type="ORF">FJT64_023605</name>
</gene>
<dbReference type="GO" id="GO:0008270">
    <property type="term" value="F:zinc ion binding"/>
    <property type="evidence" value="ECO:0007669"/>
    <property type="project" value="UniProtKB-KW"/>
</dbReference>
<keyword evidence="3" id="KW-0472">Membrane</keyword>
<evidence type="ECO:0000259" key="4">
    <source>
        <dbReference type="PROSITE" id="PS50966"/>
    </source>
</evidence>
<keyword evidence="1" id="KW-0862">Zinc</keyword>
<evidence type="ECO:0000313" key="6">
    <source>
        <dbReference type="Proteomes" id="UP000440578"/>
    </source>
</evidence>
<dbReference type="OrthoDB" id="119028at2759"/>
<accession>A0A6A4WBD2</accession>
<evidence type="ECO:0000313" key="5">
    <source>
        <dbReference type="EMBL" id="KAF0304606.1"/>
    </source>
</evidence>
<comment type="caution">
    <text evidence="5">The sequence shown here is derived from an EMBL/GenBank/DDBJ whole genome shotgun (WGS) entry which is preliminary data.</text>
</comment>